<gene>
    <name evidence="6" type="ORF">SETIT_2G251600v2</name>
</gene>
<dbReference type="GO" id="GO:0016020">
    <property type="term" value="C:membrane"/>
    <property type="evidence" value="ECO:0007669"/>
    <property type="project" value="UniProtKB-SubCell"/>
</dbReference>
<keyword evidence="4" id="KW-0472">Membrane</keyword>
<reference evidence="6" key="1">
    <citation type="journal article" date="2012" name="Nat. Biotechnol.">
        <title>Reference genome sequence of the model plant Setaria.</title>
        <authorList>
            <person name="Bennetzen J.L."/>
            <person name="Schmutz J."/>
            <person name="Wang H."/>
            <person name="Percifield R."/>
            <person name="Hawkins J."/>
            <person name="Pontaroli A.C."/>
            <person name="Estep M."/>
            <person name="Feng L."/>
            <person name="Vaughn J.N."/>
            <person name="Grimwood J."/>
            <person name="Jenkins J."/>
            <person name="Barry K."/>
            <person name="Lindquist E."/>
            <person name="Hellsten U."/>
            <person name="Deshpande S."/>
            <person name="Wang X."/>
            <person name="Wu X."/>
            <person name="Mitros T."/>
            <person name="Triplett J."/>
            <person name="Yang X."/>
            <person name="Ye C.Y."/>
            <person name="Mauro-Herrera M."/>
            <person name="Wang L."/>
            <person name="Li P."/>
            <person name="Sharma M."/>
            <person name="Sharma R."/>
            <person name="Ronald P.C."/>
            <person name="Panaud O."/>
            <person name="Kellogg E.A."/>
            <person name="Brutnell T.P."/>
            <person name="Doust A.N."/>
            <person name="Tuskan G.A."/>
            <person name="Rokhsar D."/>
            <person name="Devos K.M."/>
        </authorList>
    </citation>
    <scope>NUCLEOTIDE SEQUENCE [LARGE SCALE GENOMIC DNA]</scope>
    <source>
        <strain evidence="6">Yugu1</strain>
    </source>
</reference>
<keyword evidence="3" id="KW-1133">Transmembrane helix</keyword>
<dbReference type="GO" id="GO:0022857">
    <property type="term" value="F:transmembrane transporter activity"/>
    <property type="evidence" value="ECO:0007669"/>
    <property type="project" value="UniProtKB-ARBA"/>
</dbReference>
<sequence>MLLMVASSRFRCSRMIVGSTAAEQQGRQGILIAIFPFLSAMDPRRGCWECSSSEDVSRPLLPVHDDDDRPAGSRSCSALGNKYLAVASGPAACALICALGNSAGTRRRATCSACWPGCSSGGSRTPCRSPSPPWRRCSCSRRSASRPPTTSPRHTWTTSSPSSSAASSSRSPSSTTASTDAPPSTSRPFTGSPHLLLLGICGTTVFISMWIHNTVCTIMMVQVATGILQRLPRDQGRDKQGEGPDRLVDDDPRKPKRRHSGEGT</sequence>
<dbReference type="AlphaFoldDB" id="A0A368Q335"/>
<evidence type="ECO:0000256" key="2">
    <source>
        <dbReference type="ARBA" id="ARBA00022692"/>
    </source>
</evidence>
<dbReference type="PANTHER" id="PTHR10283:SF129">
    <property type="entry name" value="TONOPLAST DICARBOXYLATE TRANSPORTER"/>
    <property type="match status" value="1"/>
</dbReference>
<feature type="compositionally biased region" description="Low complexity" evidence="5">
    <location>
        <begin position="117"/>
        <end position="188"/>
    </location>
</feature>
<evidence type="ECO:0000256" key="3">
    <source>
        <dbReference type="ARBA" id="ARBA00022989"/>
    </source>
</evidence>
<feature type="compositionally biased region" description="Basic and acidic residues" evidence="5">
    <location>
        <begin position="232"/>
        <end position="253"/>
    </location>
</feature>
<protein>
    <submittedName>
        <fullName evidence="6">Uncharacterized protein</fullName>
    </submittedName>
</protein>
<feature type="region of interest" description="Disordered" evidence="5">
    <location>
        <begin position="117"/>
        <end position="189"/>
    </location>
</feature>
<feature type="region of interest" description="Disordered" evidence="5">
    <location>
        <begin position="232"/>
        <end position="264"/>
    </location>
</feature>
<evidence type="ECO:0000313" key="6">
    <source>
        <dbReference type="EMBL" id="RCV12214.1"/>
    </source>
</evidence>
<dbReference type="STRING" id="4555.A0A368Q335"/>
<comment type="subcellular location">
    <subcellularLocation>
        <location evidence="1">Membrane</location>
        <topology evidence="1">Multi-pass membrane protein</topology>
    </subcellularLocation>
</comment>
<evidence type="ECO:0000256" key="1">
    <source>
        <dbReference type="ARBA" id="ARBA00004141"/>
    </source>
</evidence>
<evidence type="ECO:0000256" key="4">
    <source>
        <dbReference type="ARBA" id="ARBA00023136"/>
    </source>
</evidence>
<proteinExistence type="predicted"/>
<keyword evidence="2" id="KW-0812">Transmembrane</keyword>
<feature type="compositionally biased region" description="Basic residues" evidence="5">
    <location>
        <begin position="254"/>
        <end position="264"/>
    </location>
</feature>
<name>A0A368Q335_SETIT</name>
<evidence type="ECO:0000256" key="5">
    <source>
        <dbReference type="SAM" id="MobiDB-lite"/>
    </source>
</evidence>
<accession>A0A368Q335</accession>
<reference evidence="6" key="2">
    <citation type="submission" date="2015-07" db="EMBL/GenBank/DDBJ databases">
        <authorList>
            <person name="Noorani M."/>
        </authorList>
    </citation>
    <scope>NUCLEOTIDE SEQUENCE</scope>
    <source>
        <strain evidence="6">Yugu1</strain>
    </source>
</reference>
<dbReference type="OrthoDB" id="6493944at2759"/>
<dbReference type="PANTHER" id="PTHR10283">
    <property type="entry name" value="SOLUTE CARRIER FAMILY 13 MEMBER"/>
    <property type="match status" value="1"/>
</dbReference>
<dbReference type="EMBL" id="CM003529">
    <property type="protein sequence ID" value="RCV12214.1"/>
    <property type="molecule type" value="Genomic_DNA"/>
</dbReference>
<organism evidence="6">
    <name type="scientific">Setaria italica</name>
    <name type="common">Foxtail millet</name>
    <name type="synonym">Panicum italicum</name>
    <dbReference type="NCBI Taxonomy" id="4555"/>
    <lineage>
        <taxon>Eukaryota</taxon>
        <taxon>Viridiplantae</taxon>
        <taxon>Streptophyta</taxon>
        <taxon>Embryophyta</taxon>
        <taxon>Tracheophyta</taxon>
        <taxon>Spermatophyta</taxon>
        <taxon>Magnoliopsida</taxon>
        <taxon>Liliopsida</taxon>
        <taxon>Poales</taxon>
        <taxon>Poaceae</taxon>
        <taxon>PACMAD clade</taxon>
        <taxon>Panicoideae</taxon>
        <taxon>Panicodae</taxon>
        <taxon>Paniceae</taxon>
        <taxon>Cenchrinae</taxon>
        <taxon>Setaria</taxon>
    </lineage>
</organism>